<dbReference type="PANTHER" id="PTHR46270:SF2">
    <property type="entry name" value="TIR DOMAIN-CONTAINING PROTEIN"/>
    <property type="match status" value="1"/>
</dbReference>
<dbReference type="EMBL" id="CAJNOL010000757">
    <property type="protein sequence ID" value="CAF1189476.1"/>
    <property type="molecule type" value="Genomic_DNA"/>
</dbReference>
<accession>A0A814BLI5</accession>
<protein>
    <recommendedName>
        <fullName evidence="2">TIR domain-containing protein</fullName>
    </recommendedName>
</protein>
<name>A0A814BLI5_9BILA</name>
<feature type="region of interest" description="Disordered" evidence="1">
    <location>
        <begin position="647"/>
        <end position="670"/>
    </location>
</feature>
<dbReference type="SUPFAM" id="SSF52200">
    <property type="entry name" value="Toll/Interleukin receptor TIR domain"/>
    <property type="match status" value="1"/>
</dbReference>
<dbReference type="PROSITE" id="PS50104">
    <property type="entry name" value="TIR"/>
    <property type="match status" value="1"/>
</dbReference>
<evidence type="ECO:0000313" key="6">
    <source>
        <dbReference type="Proteomes" id="UP000663870"/>
    </source>
</evidence>
<gene>
    <name evidence="4" type="ORF">JXQ802_LOCUS23793</name>
    <name evidence="3" type="ORF">PYM288_LOCUS11074</name>
</gene>
<evidence type="ECO:0000256" key="1">
    <source>
        <dbReference type="SAM" id="MobiDB-lite"/>
    </source>
</evidence>
<reference evidence="3" key="1">
    <citation type="submission" date="2021-02" db="EMBL/GenBank/DDBJ databases">
        <authorList>
            <person name="Nowell W R."/>
        </authorList>
    </citation>
    <scope>NUCLEOTIDE SEQUENCE</scope>
</reference>
<organism evidence="3 5">
    <name type="scientific">Rotaria sordida</name>
    <dbReference type="NCBI Taxonomy" id="392033"/>
    <lineage>
        <taxon>Eukaryota</taxon>
        <taxon>Metazoa</taxon>
        <taxon>Spiralia</taxon>
        <taxon>Gnathifera</taxon>
        <taxon>Rotifera</taxon>
        <taxon>Eurotatoria</taxon>
        <taxon>Bdelloidea</taxon>
        <taxon>Philodinida</taxon>
        <taxon>Philodinidae</taxon>
        <taxon>Rotaria</taxon>
    </lineage>
</organism>
<proteinExistence type="predicted"/>
<dbReference type="InterPro" id="IPR000157">
    <property type="entry name" value="TIR_dom"/>
</dbReference>
<evidence type="ECO:0000313" key="3">
    <source>
        <dbReference type="EMBL" id="CAF0931438.1"/>
    </source>
</evidence>
<dbReference type="Gene3D" id="3.40.50.10140">
    <property type="entry name" value="Toll/interleukin-1 receptor homology (TIR) domain"/>
    <property type="match status" value="1"/>
</dbReference>
<comment type="caution">
    <text evidence="3">The sequence shown here is derived from an EMBL/GenBank/DDBJ whole genome shotgun (WGS) entry which is preliminary data.</text>
</comment>
<evidence type="ECO:0000313" key="5">
    <source>
        <dbReference type="Proteomes" id="UP000663854"/>
    </source>
</evidence>
<feature type="domain" description="TIR" evidence="2">
    <location>
        <begin position="497"/>
        <end position="633"/>
    </location>
</feature>
<sequence length="792" mass="91499">MDEDFLPDTTDPLENIPEIAPNEAETLAYQHLIDRLEEIENLPTTDAQMKRDQRSQFVAVWSEVLQIPPSDAPSCYQKCTSLLSRLFKQNQIYIIRANTKIAREMCFACISQLTNSNISRFLKLKIEQQNLPDNRILKKNILHLLRIAAQTIALIPFAKVDDRQFIENHFELYTVLIEHIEQSMPEHCETKVEQGYILGDIALRALSLLWNTTDRTVLVPLLLRNDFVKKLLGWFAQASKLADTNNRPLISIVLNIARHDDGADELNKYGAIHIVKEYMKIKPAKPDNRSLAISMTLALLSTPEELKRDTKGMNNALNRLLQLVIDCSKNNRFRHEGFHVSEPLVILVKMFVVDERTLEYVLCHAETKPPSDPHSTIRLFITLLFKFTNALDVTNQIRQYTLISLLNIIWSISFQPNYASELTQDEQLMSIIEKFADDDQGKEVLEDYKPRSMESVKEAAHGILHNLNRDVKTDMILEKKKAYRDAHISDSTTKIQQKPSIMISYCHENNDFCTYVLEVLNKHNDVFNIWIDRTHCQGADDLWESIADGMEQASVIVCLLSNQYFESKSCRKEFIYATDSLKKKLIPILIEQFEPRGWLGIRMTGIKYVRFRGAFGSEQNKIIELSNTILATLSSQTLHDDNSYPLHSSHHVVSLPSPPPQQQQQQQHLSSTNSIQQISIVTLRPFNQWTSTGDDIHQWFAYHRLSNELRDLYDFQTGEEMLEYAKILVKDREQQMHIYERLFSKKYNGEELPPHEFNRFTLALEKLLRENLPPTTTTNPSTSKNSNICIIL</sequence>
<evidence type="ECO:0000259" key="2">
    <source>
        <dbReference type="PROSITE" id="PS50104"/>
    </source>
</evidence>
<keyword evidence="6" id="KW-1185">Reference proteome</keyword>
<dbReference type="EMBL" id="CAJNOH010000182">
    <property type="protein sequence ID" value="CAF0931438.1"/>
    <property type="molecule type" value="Genomic_DNA"/>
</dbReference>
<evidence type="ECO:0000313" key="4">
    <source>
        <dbReference type="EMBL" id="CAF1189476.1"/>
    </source>
</evidence>
<dbReference type="PANTHER" id="PTHR46270">
    <property type="entry name" value="ARMADILLO-TYPE FOLD-RELATED"/>
    <property type="match status" value="1"/>
</dbReference>
<dbReference type="GO" id="GO:0007165">
    <property type="term" value="P:signal transduction"/>
    <property type="evidence" value="ECO:0007669"/>
    <property type="project" value="InterPro"/>
</dbReference>
<dbReference type="Pfam" id="PF13676">
    <property type="entry name" value="TIR_2"/>
    <property type="match status" value="1"/>
</dbReference>
<dbReference type="InterPro" id="IPR035897">
    <property type="entry name" value="Toll_tir_struct_dom_sf"/>
</dbReference>
<dbReference type="Proteomes" id="UP000663870">
    <property type="component" value="Unassembled WGS sequence"/>
</dbReference>
<dbReference type="AlphaFoldDB" id="A0A814BLI5"/>
<dbReference type="Proteomes" id="UP000663854">
    <property type="component" value="Unassembled WGS sequence"/>
</dbReference>